<dbReference type="EMBL" id="LR881467">
    <property type="protein sequence ID" value="CAD5319627.1"/>
    <property type="molecule type" value="Genomic_DNA"/>
</dbReference>
<comment type="similarity">
    <text evidence="4">Belongs to the early nodulin-like (ENODL) family.</text>
</comment>
<dbReference type="SMR" id="A0A654EY03"/>
<evidence type="ECO:0000256" key="4">
    <source>
        <dbReference type="ARBA" id="ARBA00035011"/>
    </source>
</evidence>
<dbReference type="InterPro" id="IPR003245">
    <property type="entry name" value="Phytocyanin_dom"/>
</dbReference>
<keyword evidence="2" id="KW-1015">Disulfide bond</keyword>
<dbReference type="ExpressionAtlas" id="A0A654EY03">
    <property type="expression patterns" value="baseline and differential"/>
</dbReference>
<dbReference type="FunFam" id="2.60.40.420:FF:000018">
    <property type="entry name" value="Lamin-like protein"/>
    <property type="match status" value="1"/>
</dbReference>
<dbReference type="PANTHER" id="PTHR33021">
    <property type="entry name" value="BLUE COPPER PROTEIN"/>
    <property type="match status" value="1"/>
</dbReference>
<gene>
    <name evidence="10" type="ORF">AN1_LOCUS9098</name>
    <name evidence="9" type="ORF">AT9943_LOCUS7800</name>
    <name evidence="8" type="ORF">C24_LOCUS8948</name>
</gene>
<dbReference type="Proteomes" id="UP000426265">
    <property type="component" value="Unassembled WGS sequence"/>
</dbReference>
<protein>
    <submittedName>
        <fullName evidence="9">(thale cress) hypothetical protein</fullName>
    </submittedName>
</protein>
<evidence type="ECO:0000259" key="7">
    <source>
        <dbReference type="PROSITE" id="PS51485"/>
    </source>
</evidence>
<organism evidence="10 11">
    <name type="scientific">Arabidopsis thaliana</name>
    <name type="common">Mouse-ear cress</name>
    <dbReference type="NCBI Taxonomy" id="3702"/>
    <lineage>
        <taxon>Eukaryota</taxon>
        <taxon>Viridiplantae</taxon>
        <taxon>Streptophyta</taxon>
        <taxon>Embryophyta</taxon>
        <taxon>Tracheophyta</taxon>
        <taxon>Spermatophyta</taxon>
        <taxon>Magnoliopsida</taxon>
        <taxon>eudicotyledons</taxon>
        <taxon>Gunneridae</taxon>
        <taxon>Pentapetalae</taxon>
        <taxon>rosids</taxon>
        <taxon>malvids</taxon>
        <taxon>Brassicales</taxon>
        <taxon>Brassicaceae</taxon>
        <taxon>Camelineae</taxon>
        <taxon>Arabidopsis</taxon>
    </lineage>
</organism>
<dbReference type="CDD" id="cd11017">
    <property type="entry name" value="Phytocyanin_like_1"/>
    <property type="match status" value="1"/>
</dbReference>
<evidence type="ECO:0000256" key="6">
    <source>
        <dbReference type="SAM" id="Phobius"/>
    </source>
</evidence>
<sequence length="163" mass="18612">MMGKYLWALVYVTVMILIIVVEVESSLHRVGGGRYTWNSDVNFSDWANHQRFYSGDWLYFGFNRTRHNILQVNKSSYEQCVDNDYIFNITRGGRDVFQLLEPKPYYFICGRGYCLKGMKLAITVLPQPPPSAPTNFTSTTTPLIPPNAITAAILIFAFKALLL</sequence>
<keyword evidence="6" id="KW-0812">Transmembrane</keyword>
<evidence type="ECO:0000256" key="5">
    <source>
        <dbReference type="ARBA" id="ARBA00037626"/>
    </source>
</evidence>
<dbReference type="InterPro" id="IPR039391">
    <property type="entry name" value="Phytocyanin-like"/>
</dbReference>
<evidence type="ECO:0000313" key="8">
    <source>
        <dbReference type="EMBL" id="CAA0372291.1"/>
    </source>
</evidence>
<evidence type="ECO:0000256" key="3">
    <source>
        <dbReference type="ARBA" id="ARBA00023180"/>
    </source>
</evidence>
<keyword evidence="6" id="KW-1133">Transmembrane helix</keyword>
<dbReference type="OrthoDB" id="676939at2759"/>
<dbReference type="GO" id="GO:0009055">
    <property type="term" value="F:electron transfer activity"/>
    <property type="evidence" value="ECO:0007669"/>
    <property type="project" value="InterPro"/>
</dbReference>
<evidence type="ECO:0000313" key="10">
    <source>
        <dbReference type="EMBL" id="VYS53640.1"/>
    </source>
</evidence>
<evidence type="ECO:0000313" key="9">
    <source>
        <dbReference type="EMBL" id="CAD5319627.1"/>
    </source>
</evidence>
<accession>A0A654EY03</accession>
<dbReference type="Gene3D" id="2.60.40.420">
    <property type="entry name" value="Cupredoxins - blue copper proteins"/>
    <property type="match status" value="1"/>
</dbReference>
<reference evidence="10 11" key="1">
    <citation type="submission" date="2019-11" db="EMBL/GenBank/DDBJ databases">
        <authorList>
            <person name="Jiao W.-B."/>
            <person name="Schneeberger K."/>
        </authorList>
    </citation>
    <scope>NUCLEOTIDE SEQUENCE [LARGE SCALE GENOMIC DNA]</scope>
    <source>
        <strain evidence="11">cv. An-1</strain>
        <strain evidence="12">cv. C24</strain>
    </source>
</reference>
<evidence type="ECO:0000313" key="12">
    <source>
        <dbReference type="Proteomes" id="UP000434276"/>
    </source>
</evidence>
<dbReference type="OMA" id="GRFTWAP"/>
<dbReference type="EMBL" id="CACRSJ010000105">
    <property type="protein sequence ID" value="VYS53640.1"/>
    <property type="molecule type" value="Genomic_DNA"/>
</dbReference>
<keyword evidence="1" id="KW-0732">Signal</keyword>
<evidence type="ECO:0000256" key="1">
    <source>
        <dbReference type="ARBA" id="ARBA00022729"/>
    </source>
</evidence>
<evidence type="ECO:0000313" key="13">
    <source>
        <dbReference type="Proteomes" id="UP000516314"/>
    </source>
</evidence>
<dbReference type="EMBL" id="CACSHJ010000088">
    <property type="protein sequence ID" value="CAA0372291.1"/>
    <property type="molecule type" value="Genomic_DNA"/>
</dbReference>
<proteinExistence type="inferred from homology"/>
<dbReference type="Pfam" id="PF02298">
    <property type="entry name" value="Cu_bind_like"/>
    <property type="match status" value="1"/>
</dbReference>
<dbReference type="Proteomes" id="UP000516314">
    <property type="component" value="Chromosome 2"/>
</dbReference>
<keyword evidence="3" id="KW-0325">Glycoprotein</keyword>
<dbReference type="PANTHER" id="PTHR33021:SF262">
    <property type="entry name" value="EARLY NODULIN-LIKE PROTEIN 20"/>
    <property type="match status" value="1"/>
</dbReference>
<feature type="transmembrane region" description="Helical" evidence="6">
    <location>
        <begin position="6"/>
        <end position="23"/>
    </location>
</feature>
<keyword evidence="6" id="KW-0472">Membrane</keyword>
<dbReference type="PROSITE" id="PS51485">
    <property type="entry name" value="PHYTOCYANIN"/>
    <property type="match status" value="1"/>
</dbReference>
<dbReference type="Proteomes" id="UP000434276">
    <property type="component" value="Unassembled WGS sequence"/>
</dbReference>
<dbReference type="KEGG" id="ath:AT2G27035"/>
<feature type="domain" description="Phytocyanin" evidence="7">
    <location>
        <begin position="26"/>
        <end position="126"/>
    </location>
</feature>
<dbReference type="Gramene" id="AT2G27035.1">
    <property type="protein sequence ID" value="AT2G27035.1"/>
    <property type="gene ID" value="AT2G27035"/>
</dbReference>
<comment type="function">
    <text evidence="5">May act as a carbohydrate transporter.</text>
</comment>
<dbReference type="InterPro" id="IPR008972">
    <property type="entry name" value="Cupredoxin"/>
</dbReference>
<reference evidence="9 13" key="2">
    <citation type="submission" date="2020-09" db="EMBL/GenBank/DDBJ databases">
        <authorList>
            <person name="Ashkenazy H."/>
        </authorList>
    </citation>
    <scope>NUCLEOTIDE SEQUENCE [LARGE SCALE GENOMIC DNA]</scope>
    <source>
        <strain evidence="13">cv. Cdm-0</strain>
    </source>
</reference>
<dbReference type="AlphaFoldDB" id="A0A654EY03"/>
<evidence type="ECO:0000313" key="11">
    <source>
        <dbReference type="Proteomes" id="UP000426265"/>
    </source>
</evidence>
<evidence type="ECO:0000256" key="2">
    <source>
        <dbReference type="ARBA" id="ARBA00023157"/>
    </source>
</evidence>
<name>A0A654EY03_ARATH</name>
<dbReference type="SUPFAM" id="SSF49503">
    <property type="entry name" value="Cupredoxins"/>
    <property type="match status" value="1"/>
</dbReference>